<dbReference type="Proteomes" id="UP000280792">
    <property type="component" value="Unassembled WGS sequence"/>
</dbReference>
<sequence>MIIPHRDLEAATLTNLIEEFVSREGTDNGYDDSLEQRVSAVRRLLDRGEAVILYTQLTESVNIVLRRDLPEES</sequence>
<name>A0A3P3VNU0_9GAMM</name>
<evidence type="ECO:0000313" key="3">
    <source>
        <dbReference type="Proteomes" id="UP000280792"/>
    </source>
</evidence>
<protein>
    <submittedName>
        <fullName evidence="2">YheU family protein</fullName>
    </submittedName>
</protein>
<gene>
    <name evidence="2" type="ORF">D0544_04755</name>
</gene>
<dbReference type="Gene3D" id="1.10.10.610">
    <property type="entry name" value="YehU-like"/>
    <property type="match status" value="1"/>
</dbReference>
<comment type="similarity">
    <text evidence="1">Belongs to the UPF0270 family.</text>
</comment>
<evidence type="ECO:0000256" key="1">
    <source>
        <dbReference type="ARBA" id="ARBA00006450"/>
    </source>
</evidence>
<reference evidence="2 3" key="1">
    <citation type="submission" date="2018-08" db="EMBL/GenBank/DDBJ databases">
        <authorList>
            <person name="Khan S.A."/>
        </authorList>
    </citation>
    <scope>NUCLEOTIDE SEQUENCE [LARGE SCALE GENOMIC DNA]</scope>
    <source>
        <strain evidence="2 3">GTF-13</strain>
    </source>
</reference>
<dbReference type="SUPFAM" id="SSF118001">
    <property type="entry name" value="YehU-like"/>
    <property type="match status" value="1"/>
</dbReference>
<evidence type="ECO:0000313" key="2">
    <source>
        <dbReference type="EMBL" id="RRJ84422.1"/>
    </source>
</evidence>
<organism evidence="2 3">
    <name type="scientific">Aestuariirhabdus litorea</name>
    <dbReference type="NCBI Taxonomy" id="2528527"/>
    <lineage>
        <taxon>Bacteria</taxon>
        <taxon>Pseudomonadati</taxon>
        <taxon>Pseudomonadota</taxon>
        <taxon>Gammaproteobacteria</taxon>
        <taxon>Oceanospirillales</taxon>
        <taxon>Aestuariirhabdaceae</taxon>
        <taxon>Aestuariirhabdus</taxon>
    </lineage>
</organism>
<keyword evidence="3" id="KW-1185">Reference proteome</keyword>
<dbReference type="Pfam" id="PF06794">
    <property type="entry name" value="UPF0270"/>
    <property type="match status" value="1"/>
</dbReference>
<dbReference type="InterPro" id="IPR010648">
    <property type="entry name" value="UPF0270"/>
</dbReference>
<comment type="caution">
    <text evidence="2">The sequence shown here is derived from an EMBL/GenBank/DDBJ whole genome shotgun (WGS) entry which is preliminary data.</text>
</comment>
<proteinExistence type="inferred from homology"/>
<dbReference type="PIRSF" id="PIRSF006169">
    <property type="entry name" value="UCP006169"/>
    <property type="match status" value="1"/>
</dbReference>
<reference evidence="2 3" key="2">
    <citation type="submission" date="2018-12" db="EMBL/GenBank/DDBJ databases">
        <title>Simiduia agarivorans gen. nov., sp. nov., a marine, agarolytic bacterium isolated from shallow coastal water from Keelung, Taiwan.</title>
        <authorList>
            <person name="Shieh W.Y."/>
        </authorList>
    </citation>
    <scope>NUCLEOTIDE SEQUENCE [LARGE SCALE GENOMIC DNA]</scope>
    <source>
        <strain evidence="2 3">GTF-13</strain>
    </source>
</reference>
<dbReference type="InterPro" id="IPR036685">
    <property type="entry name" value="YehU-like_sf"/>
</dbReference>
<dbReference type="EMBL" id="QWEZ01000001">
    <property type="protein sequence ID" value="RRJ84422.1"/>
    <property type="molecule type" value="Genomic_DNA"/>
</dbReference>
<dbReference type="AlphaFoldDB" id="A0A3P3VNU0"/>
<dbReference type="RefSeq" id="WP_125014851.1">
    <property type="nucleotide sequence ID" value="NZ_QWEZ01000001.1"/>
</dbReference>
<accession>A0A3P3VNU0</accession>